<feature type="compositionally biased region" description="Basic residues" evidence="1">
    <location>
        <begin position="34"/>
        <end position="49"/>
    </location>
</feature>
<accession>A0A1R4HJC4</accession>
<evidence type="ECO:0000313" key="2">
    <source>
        <dbReference type="EMBL" id="SJM96332.1"/>
    </source>
</evidence>
<evidence type="ECO:0000256" key="1">
    <source>
        <dbReference type="SAM" id="MobiDB-lite"/>
    </source>
</evidence>
<evidence type="ECO:0000313" key="3">
    <source>
        <dbReference type="Proteomes" id="UP000195442"/>
    </source>
</evidence>
<name>A0A1R4HJC4_9GAMM</name>
<dbReference type="Proteomes" id="UP000195442">
    <property type="component" value="Unassembled WGS sequence"/>
</dbReference>
<keyword evidence="3" id="KW-1185">Reference proteome</keyword>
<reference evidence="3" key="1">
    <citation type="submission" date="2017-02" db="EMBL/GenBank/DDBJ databases">
        <authorList>
            <person name="Daims H."/>
        </authorList>
    </citation>
    <scope>NUCLEOTIDE SEQUENCE [LARGE SCALE GENOMIC DNA]</scope>
</reference>
<protein>
    <submittedName>
        <fullName evidence="2">Uncharacterized protein</fullName>
    </submittedName>
</protein>
<feature type="region of interest" description="Disordered" evidence="1">
    <location>
        <begin position="27"/>
        <end position="49"/>
    </location>
</feature>
<dbReference type="AlphaFoldDB" id="A0A1R4HJC4"/>
<gene>
    <name evidence="2" type="ORF">CRENPOLYSF2_990004</name>
</gene>
<organism evidence="2 3">
    <name type="scientific">Crenothrix polyspora</name>
    <dbReference type="NCBI Taxonomy" id="360316"/>
    <lineage>
        <taxon>Bacteria</taxon>
        <taxon>Pseudomonadati</taxon>
        <taxon>Pseudomonadota</taxon>
        <taxon>Gammaproteobacteria</taxon>
        <taxon>Methylococcales</taxon>
        <taxon>Crenotrichaceae</taxon>
        <taxon>Crenothrix</taxon>
    </lineage>
</organism>
<proteinExistence type="predicted"/>
<dbReference type="EMBL" id="FUKJ01000467">
    <property type="protein sequence ID" value="SJM96332.1"/>
    <property type="molecule type" value="Genomic_DNA"/>
</dbReference>
<sequence length="49" mass="5395">MKAQSLPEMACFGKPFLENAGQSISLAPQTTSHPRCKTITHSIVKQRKP</sequence>